<feature type="coiled-coil region" evidence="1">
    <location>
        <begin position="238"/>
        <end position="279"/>
    </location>
</feature>
<organism evidence="3 4">
    <name type="scientific">Maudiozyma barnettii</name>
    <dbReference type="NCBI Taxonomy" id="61262"/>
    <lineage>
        <taxon>Eukaryota</taxon>
        <taxon>Fungi</taxon>
        <taxon>Dikarya</taxon>
        <taxon>Ascomycota</taxon>
        <taxon>Saccharomycotina</taxon>
        <taxon>Saccharomycetes</taxon>
        <taxon>Saccharomycetales</taxon>
        <taxon>Saccharomycetaceae</taxon>
        <taxon>Maudiozyma</taxon>
    </lineage>
</organism>
<dbReference type="RefSeq" id="XP_041407802.1">
    <property type="nucleotide sequence ID" value="XM_041551868.1"/>
</dbReference>
<dbReference type="AlphaFoldDB" id="A0A8H2VIG3"/>
<evidence type="ECO:0000256" key="2">
    <source>
        <dbReference type="SAM" id="MobiDB-lite"/>
    </source>
</evidence>
<keyword evidence="4" id="KW-1185">Reference proteome</keyword>
<evidence type="ECO:0000256" key="1">
    <source>
        <dbReference type="SAM" id="Coils"/>
    </source>
</evidence>
<accession>A0A8H2VIG3</accession>
<feature type="compositionally biased region" description="Polar residues" evidence="2">
    <location>
        <begin position="145"/>
        <end position="170"/>
    </location>
</feature>
<protein>
    <submittedName>
        <fullName evidence="3">Similar to Saccharomyces cerevisiae YDL239C ADY3 Protein required for spore wall formation</fullName>
    </submittedName>
</protein>
<feature type="region of interest" description="Disordered" evidence="2">
    <location>
        <begin position="118"/>
        <end position="180"/>
    </location>
</feature>
<comment type="caution">
    <text evidence="3">The sequence shown here is derived from an EMBL/GenBank/DDBJ whole genome shotgun (WGS) entry which is preliminary data.</text>
</comment>
<evidence type="ECO:0000313" key="3">
    <source>
        <dbReference type="EMBL" id="CAB4255958.1"/>
    </source>
</evidence>
<proteinExistence type="predicted"/>
<keyword evidence="1" id="KW-0175">Coiled coil</keyword>
<feature type="compositionally biased region" description="Polar residues" evidence="2">
    <location>
        <begin position="80"/>
        <end position="96"/>
    </location>
</feature>
<dbReference type="EMBL" id="CAEFZW010000007">
    <property type="protein sequence ID" value="CAB4255958.1"/>
    <property type="molecule type" value="Genomic_DNA"/>
</dbReference>
<feature type="compositionally biased region" description="Basic and acidic residues" evidence="2">
    <location>
        <begin position="121"/>
        <end position="144"/>
    </location>
</feature>
<sequence>MSLSPTPDPETNPQQDTEETQENNIPSSFTSKFTGIYLSPSKGNSPVQQLILCSDLEMKGKYRKSKESKKNDNDNDNDSFTSVGTTIEKTEKNQQVTECTTPGDFLKSEDIKSCLSNINSKRTENQDSTQIEEKSENNSKRLDTTKLNQENNVEDQTIRTLAPDNQQQVETESDLKSNDKEIETDILEEQEEFEDEIETFSTLNENINPCEMITERTGSLNWENNNSITKKDPSKKKINDLRKQVLEFKQDLKEANKTIETLKCENMCLNEKLKDMSSLSQERDKSFKQLKGSIFKIKEQISFSFNNNRQEIMKCKQIIPEINQKVKDLEKALYVKQDIMKLSSQKYFKQCEETIKKRVQILVDNEGKKNLEYERQLNYYTKTQKQVEWVILNLKLFEVDLSDIINDMLKVISDNNVDEDKEDIDISKLFEKKFKEQHNNIIGFRTKDDNYILGEMSLFLDQMKVTINEKLIKEVENCMLKLNSTKDQTYLAFENKITDFQKMERTLKAQIEEAIERINDLQRINDKINKEKNVISIKLETQVNIAESNAQRLIELIGDETKKITYDQMSLNNSDTSRDTYDFLEVDDVDKLTIVESQNVIKNLIILLNIPFSKLAKKIPLIGIYLIYERNLYAYFANRLYYQLHGKQIMLADYNREAFNQYVATNSLNNIRHPLEECLETLCNCIITKL</sequence>
<feature type="compositionally biased region" description="Polar residues" evidence="2">
    <location>
        <begin position="22"/>
        <end position="33"/>
    </location>
</feature>
<dbReference type="InterPro" id="IPR021750">
    <property type="entry name" value="Sid4-like"/>
</dbReference>
<name>A0A8H2VIG3_9SACH</name>
<feature type="coiled-coil region" evidence="1">
    <location>
        <begin position="468"/>
        <end position="531"/>
    </location>
</feature>
<feature type="region of interest" description="Disordered" evidence="2">
    <location>
        <begin position="61"/>
        <end position="96"/>
    </location>
</feature>
<feature type="region of interest" description="Disordered" evidence="2">
    <location>
        <begin position="1"/>
        <end position="47"/>
    </location>
</feature>
<reference evidence="3 4" key="1">
    <citation type="submission" date="2020-05" db="EMBL/GenBank/DDBJ databases">
        <authorList>
            <person name="Casaregola S."/>
            <person name="Devillers H."/>
            <person name="Grondin C."/>
        </authorList>
    </citation>
    <scope>NUCLEOTIDE SEQUENCE [LARGE SCALE GENOMIC DNA]</scope>
    <source>
        <strain evidence="3 4">CLIB 1767</strain>
    </source>
</reference>
<gene>
    <name evidence="3" type="ORF">KABA2_07S08316</name>
</gene>
<feature type="compositionally biased region" description="Pro residues" evidence="2">
    <location>
        <begin position="1"/>
        <end position="10"/>
    </location>
</feature>
<evidence type="ECO:0000313" key="4">
    <source>
        <dbReference type="Proteomes" id="UP000644660"/>
    </source>
</evidence>
<dbReference type="GeneID" id="64859022"/>
<dbReference type="Proteomes" id="UP000644660">
    <property type="component" value="Unassembled WGS sequence"/>
</dbReference>
<dbReference type="OrthoDB" id="5376259at2759"/>
<dbReference type="Pfam" id="PF11778">
    <property type="entry name" value="SID"/>
    <property type="match status" value="1"/>
</dbReference>